<evidence type="ECO:0000313" key="1">
    <source>
        <dbReference type="EMBL" id="KAJ6642079.1"/>
    </source>
</evidence>
<organism evidence="1 2">
    <name type="scientific">Pseudolycoriella hygida</name>
    <dbReference type="NCBI Taxonomy" id="35572"/>
    <lineage>
        <taxon>Eukaryota</taxon>
        <taxon>Metazoa</taxon>
        <taxon>Ecdysozoa</taxon>
        <taxon>Arthropoda</taxon>
        <taxon>Hexapoda</taxon>
        <taxon>Insecta</taxon>
        <taxon>Pterygota</taxon>
        <taxon>Neoptera</taxon>
        <taxon>Endopterygota</taxon>
        <taxon>Diptera</taxon>
        <taxon>Nematocera</taxon>
        <taxon>Sciaroidea</taxon>
        <taxon>Sciaridae</taxon>
        <taxon>Pseudolycoriella</taxon>
    </lineage>
</organism>
<gene>
    <name evidence="1" type="ORF">Bhyg_07025</name>
</gene>
<protein>
    <submittedName>
        <fullName evidence="1">Uncharacterized protein</fullName>
    </submittedName>
</protein>
<comment type="caution">
    <text evidence="1">The sequence shown here is derived from an EMBL/GenBank/DDBJ whole genome shotgun (WGS) entry which is preliminary data.</text>
</comment>
<proteinExistence type="predicted"/>
<name>A0A9Q0N1X0_9DIPT</name>
<dbReference type="Proteomes" id="UP001151699">
    <property type="component" value="Chromosome B"/>
</dbReference>
<dbReference type="EMBL" id="WJQU01000002">
    <property type="protein sequence ID" value="KAJ6642079.1"/>
    <property type="molecule type" value="Genomic_DNA"/>
</dbReference>
<reference evidence="1" key="1">
    <citation type="submission" date="2022-07" db="EMBL/GenBank/DDBJ databases">
        <authorList>
            <person name="Trinca V."/>
            <person name="Uliana J.V.C."/>
            <person name="Torres T.T."/>
            <person name="Ward R.J."/>
            <person name="Monesi N."/>
        </authorList>
    </citation>
    <scope>NUCLEOTIDE SEQUENCE</scope>
    <source>
        <strain evidence="1">HSMRA1968</strain>
        <tissue evidence="1">Whole embryos</tissue>
    </source>
</reference>
<evidence type="ECO:0000313" key="2">
    <source>
        <dbReference type="Proteomes" id="UP001151699"/>
    </source>
</evidence>
<accession>A0A9Q0N1X0</accession>
<keyword evidence="2" id="KW-1185">Reference proteome</keyword>
<sequence>MAGHKQWFNIISDTCKRLMGRLRTFHVLLAHVVTDVGLKKTFFIGFDVPPGNTALSYQNATQSIVEEILPWNELLSCV</sequence>
<dbReference type="AlphaFoldDB" id="A0A9Q0N1X0"/>